<dbReference type="Pfam" id="PF12080">
    <property type="entry name" value="GldM_4th"/>
    <property type="match status" value="1"/>
</dbReference>
<name>A0A9D9HII9_9BACT</name>
<dbReference type="EMBL" id="JADIMI010000014">
    <property type="protein sequence ID" value="MBO8451577.1"/>
    <property type="molecule type" value="Genomic_DNA"/>
</dbReference>
<dbReference type="InterPro" id="IPR022720">
    <property type="entry name" value="Motility-assoc_prot_GldM_N"/>
</dbReference>
<sequence>MAEYRLPPRQKMINLVYVILIAMLAINISADTLDTYSLLGRTSNDRIEIMKEYNGRLLEKVMEVNPEYAAHVTRIDSAAMQAIAFTDTLKEDIARAADKKKYTDSAHLKAKEDLDAVPDVMLSAISPKGLFLKQKIDSLKEMFLESGISDATMAAIGRFLELEATGKHISWANETFRSMPAIGGIAYINSIQEAILLSEAELLHDFSSAEARKETVQPDPVPEDSRYVLVNHRQKVINIDGTMDVPVVFASPMVESILYAGYDNPVGLTCIGIDMKDVIFSISGGTGRLESGRYYIWPDKDAGNVLLTMYVEKNGKREEIGQQKFIVRELPLPSPEILSEDNGKTAVYAGNVPVPVAVLGKFSRIEAMIKDPVEISYRIISFETILMKSDGETILSAISDGSRFSADQKMQLSSAEPGDKLYITSVLAESPAGGTVQLPPVNAPIY</sequence>
<dbReference type="Pfam" id="PF21602">
    <property type="entry name" value="GldM_3rd"/>
    <property type="match status" value="1"/>
</dbReference>
<accession>A0A9D9HII9</accession>
<proteinExistence type="predicted"/>
<keyword evidence="1" id="KW-0472">Membrane</keyword>
<feature type="domain" description="Gliding motility-associated protein GldM C-terminal" evidence="2">
    <location>
        <begin position="333"/>
        <end position="445"/>
    </location>
</feature>
<dbReference type="InterPro" id="IPR022719">
    <property type="entry name" value="Motility-assoc_prot_GldM_C"/>
</dbReference>
<organism evidence="5 6">
    <name type="scientific">Candidatus Cryptobacteroides intestinavium</name>
    <dbReference type="NCBI Taxonomy" id="2840766"/>
    <lineage>
        <taxon>Bacteria</taxon>
        <taxon>Pseudomonadati</taxon>
        <taxon>Bacteroidota</taxon>
        <taxon>Bacteroidia</taxon>
        <taxon>Bacteroidales</taxon>
        <taxon>Candidatus Cryptobacteroides</taxon>
    </lineage>
</organism>
<evidence type="ECO:0000256" key="1">
    <source>
        <dbReference type="SAM" id="Phobius"/>
    </source>
</evidence>
<evidence type="ECO:0000259" key="2">
    <source>
        <dbReference type="Pfam" id="PF12080"/>
    </source>
</evidence>
<dbReference type="InterPro" id="IPR048406">
    <property type="entry name" value="GldM_Ig-like-2"/>
</dbReference>
<evidence type="ECO:0008006" key="7">
    <source>
        <dbReference type="Google" id="ProtNLM"/>
    </source>
</evidence>
<comment type="caution">
    <text evidence="5">The sequence shown here is derived from an EMBL/GenBank/DDBJ whole genome shotgun (WGS) entry which is preliminary data.</text>
</comment>
<gene>
    <name evidence="5" type="ORF">IAC06_01665</name>
</gene>
<feature type="domain" description="Gliding motility-associated protein GldM second immunoglobulin-like" evidence="4">
    <location>
        <begin position="256"/>
        <end position="328"/>
    </location>
</feature>
<feature type="transmembrane region" description="Helical" evidence="1">
    <location>
        <begin position="12"/>
        <end position="30"/>
    </location>
</feature>
<dbReference type="Pfam" id="PF12081">
    <property type="entry name" value="GldM_1st"/>
    <property type="match status" value="1"/>
</dbReference>
<dbReference type="Proteomes" id="UP000823661">
    <property type="component" value="Unassembled WGS sequence"/>
</dbReference>
<reference evidence="5" key="1">
    <citation type="submission" date="2020-10" db="EMBL/GenBank/DDBJ databases">
        <authorList>
            <person name="Gilroy R."/>
        </authorList>
    </citation>
    <scope>NUCLEOTIDE SEQUENCE</scope>
    <source>
        <strain evidence="5">B1-20833</strain>
    </source>
</reference>
<reference evidence="5" key="2">
    <citation type="journal article" date="2021" name="PeerJ">
        <title>Extensive microbial diversity within the chicken gut microbiome revealed by metagenomics and culture.</title>
        <authorList>
            <person name="Gilroy R."/>
            <person name="Ravi A."/>
            <person name="Getino M."/>
            <person name="Pursley I."/>
            <person name="Horton D.L."/>
            <person name="Alikhan N.F."/>
            <person name="Baker D."/>
            <person name="Gharbi K."/>
            <person name="Hall N."/>
            <person name="Watson M."/>
            <person name="Adriaenssens E.M."/>
            <person name="Foster-Nyarko E."/>
            <person name="Jarju S."/>
            <person name="Secka A."/>
            <person name="Antonio M."/>
            <person name="Oren A."/>
            <person name="Chaudhuri R.R."/>
            <person name="La Ragione R."/>
            <person name="Hildebrand F."/>
            <person name="Pallen M.J."/>
        </authorList>
    </citation>
    <scope>NUCLEOTIDE SEQUENCE</scope>
    <source>
        <strain evidence="5">B1-20833</strain>
    </source>
</reference>
<protein>
    <recommendedName>
        <fullName evidence="7">Gliding motility protein GldM</fullName>
    </recommendedName>
</protein>
<evidence type="ECO:0000313" key="6">
    <source>
        <dbReference type="Proteomes" id="UP000823661"/>
    </source>
</evidence>
<keyword evidence="1" id="KW-0812">Transmembrane</keyword>
<dbReference type="AlphaFoldDB" id="A0A9D9HII9"/>
<evidence type="ECO:0000259" key="3">
    <source>
        <dbReference type="Pfam" id="PF12081"/>
    </source>
</evidence>
<evidence type="ECO:0000259" key="4">
    <source>
        <dbReference type="Pfam" id="PF21602"/>
    </source>
</evidence>
<evidence type="ECO:0000313" key="5">
    <source>
        <dbReference type="EMBL" id="MBO8451577.1"/>
    </source>
</evidence>
<keyword evidence="1" id="KW-1133">Transmembrane helix</keyword>
<feature type="domain" description="Gliding motility-associated protein GldM N-terminal" evidence="3">
    <location>
        <begin position="59"/>
        <end position="207"/>
    </location>
</feature>